<keyword evidence="1" id="KW-0175">Coiled coil</keyword>
<dbReference type="EMBL" id="JAWDGP010001805">
    <property type="protein sequence ID" value="KAK3788015.1"/>
    <property type="molecule type" value="Genomic_DNA"/>
</dbReference>
<dbReference type="EMBL" id="JAWDGP010001805">
    <property type="protein sequence ID" value="KAK3788014.1"/>
    <property type="molecule type" value="Genomic_DNA"/>
</dbReference>
<feature type="signal peptide" evidence="2">
    <location>
        <begin position="1"/>
        <end position="21"/>
    </location>
</feature>
<keyword evidence="2" id="KW-0732">Signal</keyword>
<protein>
    <submittedName>
        <fullName evidence="3">Uncharacterized protein</fullName>
    </submittedName>
</protein>
<gene>
    <name evidence="3" type="ORF">RRG08_059968</name>
</gene>
<keyword evidence="4" id="KW-1185">Reference proteome</keyword>
<proteinExistence type="predicted"/>
<name>A0AAE1AHL1_9GAST</name>
<dbReference type="Gene3D" id="2.10.50.10">
    <property type="entry name" value="Tumor Necrosis Factor Receptor, subunit A, domain 2"/>
    <property type="match status" value="1"/>
</dbReference>
<feature type="chain" id="PRO_5042442744" evidence="2">
    <location>
        <begin position="22"/>
        <end position="225"/>
    </location>
</feature>
<reference evidence="3" key="1">
    <citation type="journal article" date="2023" name="G3 (Bethesda)">
        <title>A reference genome for the long-term kleptoplast-retaining sea slug Elysia crispata morphotype clarki.</title>
        <authorList>
            <person name="Eastman K.E."/>
            <person name="Pendleton A.L."/>
            <person name="Shaikh M.A."/>
            <person name="Suttiyut T."/>
            <person name="Ogas R."/>
            <person name="Tomko P."/>
            <person name="Gavelis G."/>
            <person name="Widhalm J.R."/>
            <person name="Wisecaver J.H."/>
        </authorList>
    </citation>
    <scope>NUCLEOTIDE SEQUENCE</scope>
    <source>
        <strain evidence="3">ECLA1</strain>
    </source>
</reference>
<sequence>MASRLNIWATFIAVISYFVVAGKICTDITHCVEGQKCNRDNCIPCDPGTFQDERSHQQEECKPWTKKPPGSYWEIKSKGSNTIDQIWGCRDGYEKAIETQTNKPEEKEPFQNFSQMRALQMLALHLTENLCCEDMKILLLRLPTSDSFNAYVSMSYKRHTSQETYIETFIEWRKKNPCVNLIEITNTLVNNGQTEITEAEQYKKLIRELEEKEMVVTTEENDNQL</sequence>
<dbReference type="Proteomes" id="UP001283361">
    <property type="component" value="Unassembled WGS sequence"/>
</dbReference>
<evidence type="ECO:0000313" key="4">
    <source>
        <dbReference type="Proteomes" id="UP001283361"/>
    </source>
</evidence>
<evidence type="ECO:0000313" key="3">
    <source>
        <dbReference type="EMBL" id="KAK3788015.1"/>
    </source>
</evidence>
<accession>A0AAE1AHL1</accession>
<organism evidence="3 4">
    <name type="scientific">Elysia crispata</name>
    <name type="common">lettuce slug</name>
    <dbReference type="NCBI Taxonomy" id="231223"/>
    <lineage>
        <taxon>Eukaryota</taxon>
        <taxon>Metazoa</taxon>
        <taxon>Spiralia</taxon>
        <taxon>Lophotrochozoa</taxon>
        <taxon>Mollusca</taxon>
        <taxon>Gastropoda</taxon>
        <taxon>Heterobranchia</taxon>
        <taxon>Euthyneura</taxon>
        <taxon>Panpulmonata</taxon>
        <taxon>Sacoglossa</taxon>
        <taxon>Placobranchoidea</taxon>
        <taxon>Plakobranchidae</taxon>
        <taxon>Elysia</taxon>
    </lineage>
</organism>
<feature type="coiled-coil region" evidence="1">
    <location>
        <begin position="192"/>
        <end position="222"/>
    </location>
</feature>
<dbReference type="AlphaFoldDB" id="A0AAE1AHL1"/>
<comment type="caution">
    <text evidence="3">The sequence shown here is derived from an EMBL/GenBank/DDBJ whole genome shotgun (WGS) entry which is preliminary data.</text>
</comment>
<evidence type="ECO:0000256" key="1">
    <source>
        <dbReference type="SAM" id="Coils"/>
    </source>
</evidence>
<evidence type="ECO:0000256" key="2">
    <source>
        <dbReference type="SAM" id="SignalP"/>
    </source>
</evidence>